<evidence type="ECO:0000256" key="11">
    <source>
        <dbReference type="ARBA" id="ARBA00049375"/>
    </source>
</evidence>
<evidence type="ECO:0000259" key="14">
    <source>
        <dbReference type="Pfam" id="PF00288"/>
    </source>
</evidence>
<dbReference type="InterPro" id="IPR013750">
    <property type="entry name" value="GHMP_kinase_C_dom"/>
</dbReference>
<evidence type="ECO:0000256" key="7">
    <source>
        <dbReference type="ARBA" id="ARBA00022697"/>
    </source>
</evidence>
<evidence type="ECO:0000256" key="13">
    <source>
        <dbReference type="HAMAP-Rule" id="MF_00384"/>
    </source>
</evidence>
<evidence type="ECO:0000256" key="4">
    <source>
        <dbReference type="ARBA" id="ARBA00017858"/>
    </source>
</evidence>
<dbReference type="EC" id="2.7.1.39" evidence="3 13"/>
<organism evidence="16 17">
    <name type="scientific">Evansella vedderi</name>
    <dbReference type="NCBI Taxonomy" id="38282"/>
    <lineage>
        <taxon>Bacteria</taxon>
        <taxon>Bacillati</taxon>
        <taxon>Bacillota</taxon>
        <taxon>Bacilli</taxon>
        <taxon>Bacillales</taxon>
        <taxon>Bacillaceae</taxon>
        <taxon>Evansella</taxon>
    </lineage>
</organism>
<dbReference type="Gene3D" id="3.30.70.890">
    <property type="entry name" value="GHMP kinase, C-terminal domain"/>
    <property type="match status" value="1"/>
</dbReference>
<dbReference type="InterPro" id="IPR020568">
    <property type="entry name" value="Ribosomal_Su5_D2-typ_SF"/>
</dbReference>
<dbReference type="Pfam" id="PF08544">
    <property type="entry name" value="GHMP_kinases_C"/>
    <property type="match status" value="1"/>
</dbReference>
<keyword evidence="6 13" id="KW-0808">Transferase</keyword>
<keyword evidence="17" id="KW-1185">Reference proteome</keyword>
<comment type="pathway">
    <text evidence="1 13">Amino-acid biosynthesis; L-threonine biosynthesis; L-threonine from L-aspartate: step 4/5.</text>
</comment>
<feature type="domain" description="GHMP kinase N-terminal" evidence="14">
    <location>
        <begin position="60"/>
        <end position="142"/>
    </location>
</feature>
<dbReference type="HAMAP" id="MF_00384">
    <property type="entry name" value="Homoser_kinase"/>
    <property type="match status" value="1"/>
</dbReference>
<name>A0ABU0A0B7_9BACI</name>
<dbReference type="PANTHER" id="PTHR20861">
    <property type="entry name" value="HOMOSERINE/4-DIPHOSPHOCYTIDYL-2-C-METHYL-D-ERYTHRITOL KINASE"/>
    <property type="match status" value="1"/>
</dbReference>
<keyword evidence="5 13" id="KW-0028">Amino-acid biosynthesis</keyword>
<protein>
    <recommendedName>
        <fullName evidence="4 13">Homoserine kinase</fullName>
        <shortName evidence="13">HK</shortName>
        <shortName evidence="13">HSK</shortName>
        <ecNumber evidence="3 13">2.7.1.39</ecNumber>
    </recommendedName>
</protein>
<feature type="domain" description="GHMP kinase C-terminal" evidence="15">
    <location>
        <begin position="204"/>
        <end position="284"/>
    </location>
</feature>
<dbReference type="PROSITE" id="PS00627">
    <property type="entry name" value="GHMP_KINASES_ATP"/>
    <property type="match status" value="1"/>
</dbReference>
<dbReference type="PIRSF" id="PIRSF000676">
    <property type="entry name" value="Homoser_kin"/>
    <property type="match status" value="1"/>
</dbReference>
<evidence type="ECO:0000256" key="6">
    <source>
        <dbReference type="ARBA" id="ARBA00022679"/>
    </source>
</evidence>
<evidence type="ECO:0000259" key="15">
    <source>
        <dbReference type="Pfam" id="PF08544"/>
    </source>
</evidence>
<evidence type="ECO:0000256" key="10">
    <source>
        <dbReference type="ARBA" id="ARBA00022840"/>
    </source>
</evidence>
<keyword evidence="13" id="KW-0963">Cytoplasm</keyword>
<dbReference type="Pfam" id="PF00288">
    <property type="entry name" value="GHMP_kinases_N"/>
    <property type="match status" value="1"/>
</dbReference>
<evidence type="ECO:0000256" key="3">
    <source>
        <dbReference type="ARBA" id="ARBA00012078"/>
    </source>
</evidence>
<reference evidence="16 17" key="1">
    <citation type="submission" date="2023-07" db="EMBL/GenBank/DDBJ databases">
        <title>Genomic Encyclopedia of Type Strains, Phase IV (KMG-IV): sequencing the most valuable type-strain genomes for metagenomic binning, comparative biology and taxonomic classification.</title>
        <authorList>
            <person name="Goeker M."/>
        </authorList>
    </citation>
    <scope>NUCLEOTIDE SEQUENCE [LARGE SCALE GENOMIC DNA]</scope>
    <source>
        <strain evidence="16 17">DSM 9768</strain>
    </source>
</reference>
<keyword evidence="8 13" id="KW-0547">Nucleotide-binding</keyword>
<dbReference type="RefSeq" id="WP_307329851.1">
    <property type="nucleotide sequence ID" value="NZ_JAUSUG010000021.1"/>
</dbReference>
<feature type="binding site" evidence="13">
    <location>
        <begin position="89"/>
        <end position="99"/>
    </location>
    <ligand>
        <name>ATP</name>
        <dbReference type="ChEBI" id="CHEBI:30616"/>
    </ligand>
</feature>
<keyword evidence="9 13" id="KW-0418">Kinase</keyword>
<dbReference type="InterPro" id="IPR006203">
    <property type="entry name" value="GHMP_knse_ATP-bd_CS"/>
</dbReference>
<dbReference type="SUPFAM" id="SSF55060">
    <property type="entry name" value="GHMP Kinase, C-terminal domain"/>
    <property type="match status" value="1"/>
</dbReference>
<evidence type="ECO:0000256" key="1">
    <source>
        <dbReference type="ARBA" id="ARBA00005015"/>
    </source>
</evidence>
<dbReference type="PANTHER" id="PTHR20861:SF1">
    <property type="entry name" value="HOMOSERINE KINASE"/>
    <property type="match status" value="1"/>
</dbReference>
<comment type="function">
    <text evidence="12 13">Catalyzes the ATP-dependent phosphorylation of L-homoserine to L-homoserine phosphate.</text>
</comment>
<dbReference type="GO" id="GO:0004413">
    <property type="term" value="F:homoserine kinase activity"/>
    <property type="evidence" value="ECO:0007669"/>
    <property type="project" value="UniProtKB-EC"/>
</dbReference>
<keyword evidence="10 13" id="KW-0067">ATP-binding</keyword>
<dbReference type="InterPro" id="IPR000870">
    <property type="entry name" value="Homoserine_kinase"/>
</dbReference>
<dbReference type="Proteomes" id="UP001230005">
    <property type="component" value="Unassembled WGS sequence"/>
</dbReference>
<evidence type="ECO:0000256" key="12">
    <source>
        <dbReference type="ARBA" id="ARBA00049954"/>
    </source>
</evidence>
<comment type="similarity">
    <text evidence="2 13">Belongs to the GHMP kinase family. Homoserine kinase subfamily.</text>
</comment>
<dbReference type="InterPro" id="IPR014721">
    <property type="entry name" value="Ribsml_uS5_D2-typ_fold_subgr"/>
</dbReference>
<proteinExistence type="inferred from homology"/>
<evidence type="ECO:0000313" key="17">
    <source>
        <dbReference type="Proteomes" id="UP001230005"/>
    </source>
</evidence>
<dbReference type="PRINTS" id="PR00958">
    <property type="entry name" value="HOMSERKINASE"/>
</dbReference>
<comment type="subcellular location">
    <subcellularLocation>
        <location evidence="13">Cytoplasm</location>
    </subcellularLocation>
</comment>
<evidence type="ECO:0000256" key="9">
    <source>
        <dbReference type="ARBA" id="ARBA00022777"/>
    </source>
</evidence>
<comment type="catalytic activity">
    <reaction evidence="11 13">
        <text>L-homoserine + ATP = O-phospho-L-homoserine + ADP + H(+)</text>
        <dbReference type="Rhea" id="RHEA:13985"/>
        <dbReference type="ChEBI" id="CHEBI:15378"/>
        <dbReference type="ChEBI" id="CHEBI:30616"/>
        <dbReference type="ChEBI" id="CHEBI:57476"/>
        <dbReference type="ChEBI" id="CHEBI:57590"/>
        <dbReference type="ChEBI" id="CHEBI:456216"/>
        <dbReference type="EC" id="2.7.1.39"/>
    </reaction>
</comment>
<dbReference type="NCBIfam" id="TIGR00191">
    <property type="entry name" value="thrB"/>
    <property type="match status" value="1"/>
</dbReference>
<dbReference type="Gene3D" id="3.30.230.10">
    <property type="match status" value="1"/>
</dbReference>
<evidence type="ECO:0000256" key="5">
    <source>
        <dbReference type="ARBA" id="ARBA00022605"/>
    </source>
</evidence>
<dbReference type="SUPFAM" id="SSF54211">
    <property type="entry name" value="Ribosomal protein S5 domain 2-like"/>
    <property type="match status" value="1"/>
</dbReference>
<gene>
    <name evidence="13" type="primary">thrB</name>
    <name evidence="16" type="ORF">J2S74_004381</name>
</gene>
<dbReference type="InterPro" id="IPR006204">
    <property type="entry name" value="GHMP_kinase_N_dom"/>
</dbReference>
<dbReference type="EMBL" id="JAUSUG010000021">
    <property type="protein sequence ID" value="MDQ0256936.1"/>
    <property type="molecule type" value="Genomic_DNA"/>
</dbReference>
<dbReference type="InterPro" id="IPR036554">
    <property type="entry name" value="GHMP_kinase_C_sf"/>
</dbReference>
<accession>A0ABU0A0B7</accession>
<keyword evidence="7 13" id="KW-0791">Threonine biosynthesis</keyword>
<evidence type="ECO:0000256" key="2">
    <source>
        <dbReference type="ARBA" id="ARBA00007370"/>
    </source>
</evidence>
<comment type="caution">
    <text evidence="16">The sequence shown here is derived from an EMBL/GenBank/DDBJ whole genome shotgun (WGS) entry which is preliminary data.</text>
</comment>
<evidence type="ECO:0000313" key="16">
    <source>
        <dbReference type="EMBL" id="MDQ0256936.1"/>
    </source>
</evidence>
<sequence length="313" mass="33170">MIRGVFTISVPGSTANLGPGFDSVGMAVDRYLTLHVERGDEWRFIPLSENLDGIPVGKDNLIYEVATAVADESGLELPPCEVRMYSDIPMSRGLGSSAAAIVAGIELANQLLDLGLSAEAKVRRASVWEGHPDNVAASVYGGLVIGSHRGDDGTDVVLGGCPEIDIVAVVPSYELKTVVSRDLLPRELAFGEAVKASGVSNVLVAALLQGRWDLAGKMMSKDFLHQPYRKEVVPELKVALELVDSFGDGGLNVYGASLSGAGPIVLFYTPEDEGSKLVEALEAGGYFREHELQVLKADKNGVSVKMVVGSMEA</sequence>
<evidence type="ECO:0000256" key="8">
    <source>
        <dbReference type="ARBA" id="ARBA00022741"/>
    </source>
</evidence>